<proteinExistence type="predicted"/>
<accession>A3JXJ2</accession>
<dbReference type="OrthoDB" id="8279740at2"/>
<comment type="caution">
    <text evidence="1">The sequence shown here is derived from an EMBL/GenBank/DDBJ whole genome shotgun (WGS) entry which is preliminary data.</text>
</comment>
<dbReference type="RefSeq" id="WP_005854892.1">
    <property type="nucleotide sequence ID" value="NZ_AAYA01000001.1"/>
</dbReference>
<evidence type="ECO:0008006" key="3">
    <source>
        <dbReference type="Google" id="ProtNLM"/>
    </source>
</evidence>
<protein>
    <recommendedName>
        <fullName evidence="3">4Fe-4S ferredoxin-type domain-containing protein</fullName>
    </recommendedName>
</protein>
<dbReference type="AlphaFoldDB" id="A3JXJ2"/>
<reference evidence="1 2" key="1">
    <citation type="submission" date="2006-06" db="EMBL/GenBank/DDBJ databases">
        <authorList>
            <person name="Moran M.A."/>
            <person name="Ferriera S."/>
            <person name="Johnson J."/>
            <person name="Kravitz S."/>
            <person name="Beeson K."/>
            <person name="Sutton G."/>
            <person name="Rogers Y.-H."/>
            <person name="Friedman R."/>
            <person name="Frazier M."/>
            <person name="Venter J.C."/>
        </authorList>
    </citation>
    <scope>NUCLEOTIDE SEQUENCE [LARGE SCALE GENOMIC DNA]</scope>
    <source>
        <strain evidence="1 2">E-37</strain>
    </source>
</reference>
<organism evidence="1 2">
    <name type="scientific">Sagittula stellata (strain ATCC 700073 / DSM 11524 / E-37)</name>
    <dbReference type="NCBI Taxonomy" id="388399"/>
    <lineage>
        <taxon>Bacteria</taxon>
        <taxon>Pseudomonadati</taxon>
        <taxon>Pseudomonadota</taxon>
        <taxon>Alphaproteobacteria</taxon>
        <taxon>Rhodobacterales</taxon>
        <taxon>Roseobacteraceae</taxon>
        <taxon>Sagittula</taxon>
    </lineage>
</organism>
<evidence type="ECO:0000313" key="1">
    <source>
        <dbReference type="EMBL" id="EBA10228.1"/>
    </source>
</evidence>
<name>A3JXJ2_SAGS3</name>
<keyword evidence="2" id="KW-1185">Reference proteome</keyword>
<sequence length="219" mass="23406">MTLGLVDAAVRAQALAVRGALHPGPYDGAPEDAGTIVLLGPDEPRFWQVFTASSEYGDGGEDPLDRWSKRVIGALATDLDATALFPSDGPPYPPFLQWALNSGRCFASPVGLLVHDEAGLFLSFRGALALPARLDLAAPPARPCDTCAAPCISACPVSALAEGQAYDVPRCQAHVASEEGNDCRQGCLVRRACPVAKDFQRRPEQSSFHMSAFMRHYRP</sequence>
<dbReference type="Proteomes" id="UP000005713">
    <property type="component" value="Unassembled WGS sequence"/>
</dbReference>
<dbReference type="eggNOG" id="COG1600">
    <property type="taxonomic scope" value="Bacteria"/>
</dbReference>
<evidence type="ECO:0000313" key="2">
    <source>
        <dbReference type="Proteomes" id="UP000005713"/>
    </source>
</evidence>
<dbReference type="EMBL" id="AAYA01000001">
    <property type="protein sequence ID" value="EBA10228.1"/>
    <property type="molecule type" value="Genomic_DNA"/>
</dbReference>
<gene>
    <name evidence="1" type="ORF">SSE37_19522</name>
</gene>